<dbReference type="EMBL" id="BMNM01000013">
    <property type="protein sequence ID" value="GGI85312.1"/>
    <property type="molecule type" value="Genomic_DNA"/>
</dbReference>
<dbReference type="AlphaFoldDB" id="A0A830EKB9"/>
<dbReference type="Proteomes" id="UP000657075">
    <property type="component" value="Unassembled WGS sequence"/>
</dbReference>
<gene>
    <name evidence="2" type="ORF">GCM10007112_22890</name>
    <name evidence="1" type="ORF">Vsou_19650</name>
</gene>
<organism evidence="2 3">
    <name type="scientific">Vulcanisaeta souniana JCM 11219</name>
    <dbReference type="NCBI Taxonomy" id="1293586"/>
    <lineage>
        <taxon>Archaea</taxon>
        <taxon>Thermoproteota</taxon>
        <taxon>Thermoprotei</taxon>
        <taxon>Thermoproteales</taxon>
        <taxon>Thermoproteaceae</taxon>
        <taxon>Vulcanisaeta</taxon>
    </lineage>
</organism>
<keyword evidence="4" id="KW-1185">Reference proteome</keyword>
<reference evidence="1" key="4">
    <citation type="journal article" date="2023" name="Microbiol. Resour. Announc.">
        <title>Complete Genome Sequence of Vulcanisaeta souniana Strain IC-059, a Hyperthermophilic Archaeon Isolated from Hot Spring Water in Japan.</title>
        <authorList>
            <person name="Kato S."/>
            <person name="Itoh T."/>
            <person name="Wu L."/>
            <person name="Ma J."/>
            <person name="Ohkuma M."/>
        </authorList>
    </citation>
    <scope>NUCLEOTIDE SEQUENCE</scope>
    <source>
        <strain evidence="1">JCM 11219</strain>
    </source>
</reference>
<evidence type="ECO:0000313" key="3">
    <source>
        <dbReference type="Proteomes" id="UP000657075"/>
    </source>
</evidence>
<dbReference type="RefSeq" id="WP_054844453.1">
    <property type="nucleotide sequence ID" value="NZ_AP026830.1"/>
</dbReference>
<evidence type="ECO:0000313" key="4">
    <source>
        <dbReference type="Proteomes" id="UP001060771"/>
    </source>
</evidence>
<reference evidence="2" key="1">
    <citation type="journal article" date="2014" name="Int. J. Syst. Evol. Microbiol.">
        <title>Complete genome sequence of Corynebacterium casei LMG S-19264T (=DSM 44701T), isolated from a smear-ripened cheese.</title>
        <authorList>
            <consortium name="US DOE Joint Genome Institute (JGI-PGF)"/>
            <person name="Walter F."/>
            <person name="Albersmeier A."/>
            <person name="Kalinowski J."/>
            <person name="Ruckert C."/>
        </authorList>
    </citation>
    <scope>NUCLEOTIDE SEQUENCE</scope>
    <source>
        <strain evidence="2">JCM 11219</strain>
    </source>
</reference>
<evidence type="ECO:0000313" key="1">
    <source>
        <dbReference type="EMBL" id="BDR92872.1"/>
    </source>
</evidence>
<evidence type="ECO:0000313" key="2">
    <source>
        <dbReference type="EMBL" id="GGI85312.1"/>
    </source>
</evidence>
<reference evidence="4" key="3">
    <citation type="submission" date="2022-09" db="EMBL/GenBank/DDBJ databases">
        <title>Complete genome sequence of Vulcanisaeta souniana.</title>
        <authorList>
            <person name="Kato S."/>
            <person name="Itoh T."/>
            <person name="Ohkuma M."/>
        </authorList>
    </citation>
    <scope>NUCLEOTIDE SEQUENCE [LARGE SCALE GENOMIC DNA]</scope>
    <source>
        <strain evidence="4">JCM 11219</strain>
    </source>
</reference>
<proteinExistence type="predicted"/>
<dbReference type="GeneID" id="76207504"/>
<reference evidence="2" key="2">
    <citation type="submission" date="2020-09" db="EMBL/GenBank/DDBJ databases">
        <authorList>
            <person name="Sun Q."/>
            <person name="Ohkuma M."/>
        </authorList>
    </citation>
    <scope>NUCLEOTIDE SEQUENCE</scope>
    <source>
        <strain evidence="2">JCM 11219</strain>
    </source>
</reference>
<protein>
    <submittedName>
        <fullName evidence="2">Uncharacterized protein</fullName>
    </submittedName>
</protein>
<accession>A0A830EKB9</accession>
<dbReference type="EMBL" id="AP026830">
    <property type="protein sequence ID" value="BDR92872.1"/>
    <property type="molecule type" value="Genomic_DNA"/>
</dbReference>
<dbReference type="Proteomes" id="UP001060771">
    <property type="component" value="Chromosome"/>
</dbReference>
<name>A0A830EKB9_9CREN</name>
<sequence>MAFDERCCSDQDMAINDQVTYEILKSEINGEILRRNRICYGIKRKGLRYRCGEEVKDPV</sequence>